<dbReference type="SUPFAM" id="SSF143011">
    <property type="entry name" value="RelE-like"/>
    <property type="match status" value="1"/>
</dbReference>
<dbReference type="EMBL" id="JAAEJV010000061">
    <property type="protein sequence ID" value="MBF5059999.1"/>
    <property type="molecule type" value="Genomic_DNA"/>
</dbReference>
<dbReference type="InterPro" id="IPR007711">
    <property type="entry name" value="HigB-1"/>
</dbReference>
<evidence type="ECO:0000313" key="2">
    <source>
        <dbReference type="Proteomes" id="UP001194714"/>
    </source>
</evidence>
<protein>
    <recommendedName>
        <fullName evidence="3">Toxin YoeB</fullName>
    </recommendedName>
</protein>
<organism evidence="1 2">
    <name type="scientific">Candidatus Neptunichlamydia vexilliferae</name>
    <dbReference type="NCBI Taxonomy" id="1651774"/>
    <lineage>
        <taxon>Bacteria</taxon>
        <taxon>Pseudomonadati</taxon>
        <taxon>Chlamydiota</taxon>
        <taxon>Chlamydiia</taxon>
        <taxon>Parachlamydiales</taxon>
        <taxon>Simkaniaceae</taxon>
        <taxon>Candidatus Neptunichlamydia</taxon>
    </lineage>
</organism>
<evidence type="ECO:0008006" key="3">
    <source>
        <dbReference type="Google" id="ProtNLM"/>
    </source>
</evidence>
<dbReference type="Pfam" id="PF05015">
    <property type="entry name" value="HigB-like_toxin"/>
    <property type="match status" value="1"/>
</dbReference>
<accession>A0ABS0B0T6</accession>
<reference evidence="1 2" key="1">
    <citation type="submission" date="2020-01" db="EMBL/GenBank/DDBJ databases">
        <title>Draft genome sequence of Cand. Neptunochlamydia vexilliferae K9.</title>
        <authorList>
            <person name="Schulz F."/>
            <person name="Koestlbacher S."/>
            <person name="Wascher F."/>
            <person name="Pizzetti I."/>
            <person name="Horn M."/>
        </authorList>
    </citation>
    <scope>NUCLEOTIDE SEQUENCE [LARGE SCALE GENOMIC DNA]</scope>
    <source>
        <strain evidence="1 2">K9</strain>
    </source>
</reference>
<dbReference type="Gene3D" id="3.30.2310.20">
    <property type="entry name" value="RelE-like"/>
    <property type="match status" value="1"/>
</dbReference>
<dbReference type="Proteomes" id="UP001194714">
    <property type="component" value="Unassembled WGS sequence"/>
</dbReference>
<gene>
    <name evidence="1" type="ORF">NEPTK9_001523</name>
</gene>
<comment type="caution">
    <text evidence="1">The sequence shown here is derived from an EMBL/GenBank/DDBJ whole genome shotgun (WGS) entry which is preliminary data.</text>
</comment>
<name>A0ABS0B0T6_9BACT</name>
<evidence type="ECO:0000313" key="1">
    <source>
        <dbReference type="EMBL" id="MBF5059999.1"/>
    </source>
</evidence>
<dbReference type="PANTHER" id="PTHR40266:SF2">
    <property type="entry name" value="TOXIN HIGB-1"/>
    <property type="match status" value="1"/>
</dbReference>
<proteinExistence type="predicted"/>
<dbReference type="PANTHER" id="PTHR40266">
    <property type="entry name" value="TOXIN HIGB-1"/>
    <property type="match status" value="1"/>
</dbReference>
<dbReference type="RefSeq" id="WP_194848323.1">
    <property type="nucleotide sequence ID" value="NZ_JAAEJV010000061.1"/>
</dbReference>
<sequence length="77" mass="8925">MCELFTCKGEQGRFFNLGQVSKKSGWVSIKRIAQRKLDMLDYAISLRDLKNPPNNHLEALKGDLKGYYSIRSQLQNY</sequence>
<dbReference type="InterPro" id="IPR035093">
    <property type="entry name" value="RelE/ParE_toxin_dom_sf"/>
</dbReference>
<keyword evidence="2" id="KW-1185">Reference proteome</keyword>